<gene>
    <name evidence="2" type="ORF">SAMN05192558_11462</name>
</gene>
<dbReference type="InterPro" id="IPR027417">
    <property type="entry name" value="P-loop_NTPase"/>
</dbReference>
<feature type="region of interest" description="Disordered" evidence="1">
    <location>
        <begin position="1379"/>
        <end position="1435"/>
    </location>
</feature>
<proteinExistence type="predicted"/>
<dbReference type="NCBIfam" id="NF047742">
    <property type="entry name" value="antiphage_MADS8"/>
    <property type="match status" value="1"/>
</dbReference>
<feature type="compositionally biased region" description="Low complexity" evidence="1">
    <location>
        <begin position="1425"/>
        <end position="1435"/>
    </location>
</feature>
<reference evidence="3" key="1">
    <citation type="submission" date="2016-10" db="EMBL/GenBank/DDBJ databases">
        <authorList>
            <person name="Varghese N."/>
            <person name="Submissions S."/>
        </authorList>
    </citation>
    <scope>NUCLEOTIDE SEQUENCE [LARGE SCALE GENOMIC DNA]</scope>
    <source>
        <strain evidence="3">IBRC-M 10655</strain>
    </source>
</reference>
<evidence type="ECO:0000313" key="3">
    <source>
        <dbReference type="Proteomes" id="UP000199651"/>
    </source>
</evidence>
<dbReference type="OrthoDB" id="9816422at2"/>
<name>A0A1H0VJ53_9PSEU</name>
<feature type="compositionally biased region" description="Basic and acidic residues" evidence="1">
    <location>
        <begin position="1399"/>
        <end position="1411"/>
    </location>
</feature>
<keyword evidence="3" id="KW-1185">Reference proteome</keyword>
<dbReference type="RefSeq" id="WP_133794505.1">
    <property type="nucleotide sequence ID" value="NZ_FNDV01000012.1"/>
</dbReference>
<evidence type="ECO:0008006" key="4">
    <source>
        <dbReference type="Google" id="ProtNLM"/>
    </source>
</evidence>
<dbReference type="Proteomes" id="UP000199651">
    <property type="component" value="Unassembled WGS sequence"/>
</dbReference>
<protein>
    <recommendedName>
        <fullName evidence="4">ATP-binding protein</fullName>
    </recommendedName>
</protein>
<dbReference type="EMBL" id="FNJB01000014">
    <property type="protein sequence ID" value="SDP78258.1"/>
    <property type="molecule type" value="Genomic_DNA"/>
</dbReference>
<dbReference type="Gene3D" id="3.40.50.300">
    <property type="entry name" value="P-loop containing nucleotide triphosphate hydrolases"/>
    <property type="match status" value="1"/>
</dbReference>
<dbReference type="SUPFAM" id="SSF52540">
    <property type="entry name" value="P-loop containing nucleoside triphosphate hydrolases"/>
    <property type="match status" value="1"/>
</dbReference>
<organism evidence="2 3">
    <name type="scientific">Actinokineospora alba</name>
    <dbReference type="NCBI Taxonomy" id="504798"/>
    <lineage>
        <taxon>Bacteria</taxon>
        <taxon>Bacillati</taxon>
        <taxon>Actinomycetota</taxon>
        <taxon>Actinomycetes</taxon>
        <taxon>Pseudonocardiales</taxon>
        <taxon>Pseudonocardiaceae</taxon>
        <taxon>Actinokineospora</taxon>
    </lineage>
</organism>
<evidence type="ECO:0000256" key="1">
    <source>
        <dbReference type="SAM" id="MobiDB-lite"/>
    </source>
</evidence>
<sequence length="1849" mass="201868">MTAGTGLTEPTAADLRDALEGVLAPKLAAMLAARTAGHCMRATDVDADLAANIVRRLRGAASPNAEICLLGTDRDTSDGSPTRDVTVTSTKLVELRNRIESDSQATGPLLVFVPPGLRVSAEDSFGVATFEDVSLADGYDLLAARLLDEVPARLRPSVDDLFAEVGHFAGARIRASFLLTLKQNSYDDYAAGGTIYHFGLVPDFELFTSQGTVRERAGRNRDLVTKLTESTKSDRQRVLGLGLTDAEFAGKLADFASRCGLDDPYAWTRRIVLDRENWGLSFGNWRTADRRRATVSVEIQDLGLPRSGDVPGDLESHPALTAIAGQAYLLAGHRGTAEITAQFAVQPDPRKVEGLTRFRVEIVSETGGLVGRIAHVSVGKTAKRSYKAVLRKLTKIDWDEGWHFVKVTPLDEDDQPLDVEPIDHDTPGGESERFYVVPDAATEEPPERSAGRYDGVVQALRTLELRALVQGDDPTRIALGDVRWKTAGGKNVQPVVDAGVSGAGRIEIRLSPTLAGLQQSLLESPERIGLQQLSVSPTGTHDNGRDGDDILEDSVTGRVADAYGAFIAARSAYFAAVRGGEEGTGVRPLVIEACELAAVRDELAAYAETYAELVAAQLQQVERSDDQERASSLRQLARILQTDCVAVSLTDGLGERHHLMLVSPTHPLRALWLTTWDALGRDWVKRLAHTDKKNVISAQGSLLDALAPLGFPFAVPRQDGRLLVASDSLTPYWGIYLPEEVEDPRGLIGRLTSALGLPSRPATGSASTGLSGKVLADRVERYVRLHPYVRTLVMNVVNPGRGELLADMLIELQRRPATRNLHHNLRLCVGDPEAPEAGDALAALLSSQERIVEAEAEAFLHPAGTAQEQKLVFSVRSVDEFTSSPSSFDAHLTILIDAFGGERFESAEHKDIAYAPVHGLMQATTTRYSNEDRHIAWIKQPRYGTALPVDEADDLTTLLGRLPALVASAAATVATAGRAPRNVPCAVLSLDVPDRELLYQAHQVSDWVVTIDRTLGVEYFDHSAGDGGPEYIIDYVPQGVAGLGHQIMVSSKSVDELRALLMPVAEQHGLNVDSRHLHTFFDQLRQLSGNLAFKLASAASTQRTEVFGLALARLFLDYQGVLNNQIVVPLDAHPELYRELRRQAEEFGEALSFKRSDLALFHIDGKTHEITCRLIEVKCYTALHDVGAYQQLKSKIAEQLEHSQRVLAVNFDPLRSLPDRVDRGVKNLELSSILRFYLDRAYRHGTIQRSVCDTAHRLLDCLDEGYELTFTRSGLIFDLARPGTDRELDHGVEFHRVGLDLITELIDAIPTVQKLPSRTGGALDQTDEDGEAAVSDLTDVDASSATWSQVDLRVPRIADAAFRAPQDKEHAREPGVARAFLPDAPHADDGRSTVAPARAQERQEPGDRDASDQEETITNGPLYEGPPAGEAAAPAKDTLAEEAAVVASHIAADVFLGVAHPSPQFGILGDAAGRFIGLDLNETHTISLFGVQGGGKSYTLGSIVEAACLPAPPVNELPHPLATVVFHYSQTQDYAPEFTSMVRPNDVEEQLKTLKERYGAEPRALEDVVLLVPVDQLNQRRAEYPDIDVQPLKFSSNELQAAHWRFLMGAVGNQSTYIRQLTQIMRAHRNDLSLAAIRQGVDSSGLPDHLKNLAQQRLDLAAEYIDDSVRLTTLVRPGRLIIVDLRDEFIEKDEALGLFVVLMQLFAEARDGDRHFNKLVVFDEAHKYIDSPDLVAGLVETVREMRHKGMSILVASQDPPSVPISLIELSDHIILHKFTSPAWLKHLQKANAALSGLTSEQMSRLQPGEGFVWASKSTDPAFTYGAIRMRFRPRVTRHGGATKTAAGGR</sequence>
<evidence type="ECO:0000313" key="2">
    <source>
        <dbReference type="EMBL" id="SDP78258.1"/>
    </source>
</evidence>
<accession>A0A1H0VJ53</accession>
<dbReference type="STRING" id="504798.SAMN05421871_11262"/>